<dbReference type="GO" id="GO:0016567">
    <property type="term" value="P:protein ubiquitination"/>
    <property type="evidence" value="ECO:0007669"/>
    <property type="project" value="TreeGrafter"/>
</dbReference>
<evidence type="ECO:0000256" key="13">
    <source>
        <dbReference type="SAM" id="Phobius"/>
    </source>
</evidence>
<evidence type="ECO:0000256" key="12">
    <source>
        <dbReference type="PROSITE-ProRule" id="PRU00175"/>
    </source>
</evidence>
<keyword evidence="6" id="KW-0479">Metal-binding</keyword>
<name>A0A0J9W1Q1_FUSO4</name>
<dbReference type="PANTHER" id="PTHR45977">
    <property type="entry name" value="TARGET OF ERK KINASE MPK-1"/>
    <property type="match status" value="1"/>
</dbReference>
<feature type="transmembrane region" description="Helical" evidence="13">
    <location>
        <begin position="23"/>
        <end position="46"/>
    </location>
</feature>
<evidence type="ECO:0000256" key="8">
    <source>
        <dbReference type="ARBA" id="ARBA00022786"/>
    </source>
</evidence>
<dbReference type="GeneID" id="28956061"/>
<evidence type="ECO:0000256" key="10">
    <source>
        <dbReference type="ARBA" id="ARBA00022989"/>
    </source>
</evidence>
<dbReference type="KEGG" id="fox:FOXG_14948"/>
<dbReference type="EMBL" id="DS231720">
    <property type="protein sequence ID" value="KNB16943.1"/>
    <property type="molecule type" value="Genomic_DNA"/>
</dbReference>
<organism evidence="15 16">
    <name type="scientific">Fusarium oxysporum f. sp. lycopersici (strain 4287 / CBS 123668 / FGSC 9935 / NRRL 34936)</name>
    <name type="common">Fusarium vascular wilt of tomato</name>
    <dbReference type="NCBI Taxonomy" id="426428"/>
    <lineage>
        <taxon>Eukaryota</taxon>
        <taxon>Fungi</taxon>
        <taxon>Dikarya</taxon>
        <taxon>Ascomycota</taxon>
        <taxon>Pezizomycotina</taxon>
        <taxon>Sordariomycetes</taxon>
        <taxon>Hypocreomycetidae</taxon>
        <taxon>Hypocreales</taxon>
        <taxon>Nectriaceae</taxon>
        <taxon>Fusarium</taxon>
        <taxon>Fusarium oxysporum species complex</taxon>
    </lineage>
</organism>
<evidence type="ECO:0000256" key="1">
    <source>
        <dbReference type="ARBA" id="ARBA00000900"/>
    </source>
</evidence>
<feature type="domain" description="RING-type" evidence="14">
    <location>
        <begin position="104"/>
        <end position="146"/>
    </location>
</feature>
<dbReference type="Pfam" id="PF13639">
    <property type="entry name" value="zf-RING_2"/>
    <property type="match status" value="1"/>
</dbReference>
<dbReference type="PANTHER" id="PTHR45977:SF4">
    <property type="entry name" value="RING-TYPE DOMAIN-CONTAINING PROTEIN"/>
    <property type="match status" value="1"/>
</dbReference>
<evidence type="ECO:0000256" key="2">
    <source>
        <dbReference type="ARBA" id="ARBA00004141"/>
    </source>
</evidence>
<evidence type="ECO:0000256" key="11">
    <source>
        <dbReference type="ARBA" id="ARBA00023136"/>
    </source>
</evidence>
<evidence type="ECO:0000256" key="7">
    <source>
        <dbReference type="ARBA" id="ARBA00022771"/>
    </source>
</evidence>
<keyword evidence="8" id="KW-0833">Ubl conjugation pathway</keyword>
<dbReference type="SMART" id="SM00184">
    <property type="entry name" value="RING"/>
    <property type="match status" value="1"/>
</dbReference>
<dbReference type="GO" id="GO:0061630">
    <property type="term" value="F:ubiquitin protein ligase activity"/>
    <property type="evidence" value="ECO:0007669"/>
    <property type="project" value="UniProtKB-EC"/>
</dbReference>
<dbReference type="Proteomes" id="UP000009097">
    <property type="component" value="Unassembled WGS sequence"/>
</dbReference>
<reference evidence="15" key="1">
    <citation type="submission" date="2007-04" db="EMBL/GenBank/DDBJ databases">
        <authorList>
            <consortium name="The Broad Institute Genome Sequencing Platform"/>
            <person name="Birren B."/>
            <person name="Lander E."/>
            <person name="Galagan J."/>
            <person name="Nusbaum C."/>
            <person name="Devon K."/>
            <person name="Ma L.-J."/>
            <person name="Jaffe D."/>
            <person name="Butler J."/>
            <person name="Alvarez P."/>
            <person name="Gnerre S."/>
            <person name="Grabherr M."/>
            <person name="Kleber M."/>
            <person name="Mauceli E."/>
            <person name="Brockman W."/>
            <person name="MacCallum I.A."/>
            <person name="Young S."/>
            <person name="LaButti K."/>
            <person name="DeCaprio D."/>
            <person name="Crawford M."/>
            <person name="Koehrsen M."/>
            <person name="Engels R."/>
            <person name="Montgomery P."/>
            <person name="Pearson M."/>
            <person name="Howarth C."/>
            <person name="Larson L."/>
            <person name="White J."/>
            <person name="O'Leary S."/>
            <person name="Kodira C."/>
            <person name="Zeng Q."/>
            <person name="Yandava C."/>
            <person name="Alvarado L."/>
            <person name="Kistler C."/>
            <person name="Shim W.-B."/>
            <person name="Kang S."/>
            <person name="Woloshuk C."/>
        </authorList>
    </citation>
    <scope>NUCLEOTIDE SEQUENCE</scope>
    <source>
        <strain evidence="15">4287</strain>
    </source>
</reference>
<dbReference type="EC" id="2.3.2.27" evidence="3"/>
<dbReference type="GO" id="GO:0016020">
    <property type="term" value="C:membrane"/>
    <property type="evidence" value="ECO:0007669"/>
    <property type="project" value="UniProtKB-SubCell"/>
</dbReference>
<comment type="subcellular location">
    <subcellularLocation>
        <location evidence="2">Membrane</location>
        <topology evidence="2">Multi-pass membrane protein</topology>
    </subcellularLocation>
</comment>
<dbReference type="InterPro" id="IPR001841">
    <property type="entry name" value="Znf_RING"/>
</dbReference>
<dbReference type="RefSeq" id="XP_018254989.1">
    <property type="nucleotide sequence ID" value="XM_018395018.1"/>
</dbReference>
<reference evidence="15" key="2">
    <citation type="journal article" date="2010" name="Nature">
        <title>Comparative genomics reveals mobile pathogenicity chromosomes in Fusarium.</title>
        <authorList>
            <person name="Ma L.J."/>
            <person name="van der Does H.C."/>
            <person name="Borkovich K.A."/>
            <person name="Coleman J.J."/>
            <person name="Daboussi M.J."/>
            <person name="Di Pietro A."/>
            <person name="Dufresne M."/>
            <person name="Freitag M."/>
            <person name="Grabherr M."/>
            <person name="Henrissat B."/>
            <person name="Houterman P.M."/>
            <person name="Kang S."/>
            <person name="Shim W.B."/>
            <person name="Woloshuk C."/>
            <person name="Xie X."/>
            <person name="Xu J.R."/>
            <person name="Antoniw J."/>
            <person name="Baker S.E."/>
            <person name="Bluhm B.H."/>
            <person name="Breakspear A."/>
            <person name="Brown D.W."/>
            <person name="Butchko R.A."/>
            <person name="Chapman S."/>
            <person name="Coulson R."/>
            <person name="Coutinho P.M."/>
            <person name="Danchin E.G."/>
            <person name="Diener A."/>
            <person name="Gale L.R."/>
            <person name="Gardiner D.M."/>
            <person name="Goff S."/>
            <person name="Hammond-Kosack K.E."/>
            <person name="Hilburn K."/>
            <person name="Hua-Van A."/>
            <person name="Jonkers W."/>
            <person name="Kazan K."/>
            <person name="Kodira C.D."/>
            <person name="Koehrsen M."/>
            <person name="Kumar L."/>
            <person name="Lee Y.H."/>
            <person name="Li L."/>
            <person name="Manners J.M."/>
            <person name="Miranda-Saavedra D."/>
            <person name="Mukherjee M."/>
            <person name="Park G."/>
            <person name="Park J."/>
            <person name="Park S.Y."/>
            <person name="Proctor R.H."/>
            <person name="Regev A."/>
            <person name="Ruiz-Roldan M.C."/>
            <person name="Sain D."/>
            <person name="Sakthikumar S."/>
            <person name="Sykes S."/>
            <person name="Schwartz D.C."/>
            <person name="Turgeon B.G."/>
            <person name="Wapinski I."/>
            <person name="Yoder O."/>
            <person name="Young S."/>
            <person name="Zeng Q."/>
            <person name="Zhou S."/>
            <person name="Galagan J."/>
            <person name="Cuomo C.A."/>
            <person name="Kistler H.C."/>
            <person name="Rep M."/>
        </authorList>
    </citation>
    <scope>NUCLEOTIDE SEQUENCE [LARGE SCALE GENOMIC DNA]</scope>
    <source>
        <strain evidence="15">4287</strain>
    </source>
</reference>
<dbReference type="PROSITE" id="PS50089">
    <property type="entry name" value="ZF_RING_2"/>
    <property type="match status" value="1"/>
</dbReference>
<dbReference type="RefSeq" id="XP_018254988.1">
    <property type="nucleotide sequence ID" value="XM_018395017.1"/>
</dbReference>
<dbReference type="VEuPathDB" id="FungiDB:FOXG_14948"/>
<evidence type="ECO:0000256" key="6">
    <source>
        <dbReference type="ARBA" id="ARBA00022723"/>
    </source>
</evidence>
<dbReference type="OrthoDB" id="4984955at2759"/>
<evidence type="ECO:0000256" key="3">
    <source>
        <dbReference type="ARBA" id="ARBA00012483"/>
    </source>
</evidence>
<accession>A0A0J9W1Q1</accession>
<dbReference type="AlphaFoldDB" id="A0A0J9W1Q1"/>
<protein>
    <recommendedName>
        <fullName evidence="3">RING-type E3 ubiquitin transferase</fullName>
        <ecNumber evidence="3">2.3.2.27</ecNumber>
    </recommendedName>
</protein>
<evidence type="ECO:0000313" key="15">
    <source>
        <dbReference type="EMBL" id="KNB16943.1"/>
    </source>
</evidence>
<evidence type="ECO:0000256" key="5">
    <source>
        <dbReference type="ARBA" id="ARBA00022692"/>
    </source>
</evidence>
<keyword evidence="7 12" id="KW-0863">Zinc-finger</keyword>
<keyword evidence="9" id="KW-0862">Zinc</keyword>
<keyword evidence="5 13" id="KW-0812">Transmembrane</keyword>
<dbReference type="GO" id="GO:0006511">
    <property type="term" value="P:ubiquitin-dependent protein catabolic process"/>
    <property type="evidence" value="ECO:0007669"/>
    <property type="project" value="TreeGrafter"/>
</dbReference>
<comment type="catalytic activity">
    <reaction evidence="1">
        <text>S-ubiquitinyl-[E2 ubiquitin-conjugating enzyme]-L-cysteine + [acceptor protein]-L-lysine = [E2 ubiquitin-conjugating enzyme]-L-cysteine + N(6)-ubiquitinyl-[acceptor protein]-L-lysine.</text>
        <dbReference type="EC" id="2.3.2.27"/>
    </reaction>
</comment>
<proteinExistence type="predicted"/>
<keyword evidence="4" id="KW-0808">Transferase</keyword>
<evidence type="ECO:0000256" key="9">
    <source>
        <dbReference type="ARBA" id="ARBA00022833"/>
    </source>
</evidence>
<keyword evidence="10 13" id="KW-1133">Transmembrane helix</keyword>
<gene>
    <name evidence="15" type="ORF">FOXG_14948</name>
</gene>
<evidence type="ECO:0000256" key="4">
    <source>
        <dbReference type="ARBA" id="ARBA00022679"/>
    </source>
</evidence>
<keyword evidence="11 13" id="KW-0472">Membrane</keyword>
<dbReference type="InterPro" id="IPR013083">
    <property type="entry name" value="Znf_RING/FYVE/PHD"/>
</dbReference>
<dbReference type="SUPFAM" id="SSF57850">
    <property type="entry name" value="RING/U-box"/>
    <property type="match status" value="1"/>
</dbReference>
<evidence type="ECO:0000313" key="16">
    <source>
        <dbReference type="Proteomes" id="UP000009097"/>
    </source>
</evidence>
<evidence type="ECO:0000259" key="14">
    <source>
        <dbReference type="PROSITE" id="PS50089"/>
    </source>
</evidence>
<dbReference type="EMBL" id="DS231720">
    <property type="protein sequence ID" value="KNB16944.1"/>
    <property type="molecule type" value="Genomic_DNA"/>
</dbReference>
<sequence>MVAVIPSVASDEASCHSPPATDLSLGLIIFAIYILALACHVISWLLTPNGHLTQDPVASDHETLSNNDSFEPVMLDQIAPARTYRQWTAEMKDVVNTSSGFNTCAICLGSMEDKDIIRHLQCCHVFHSSCFSQWFFRRHDTCPICKSRIMPPS</sequence>
<dbReference type="Gene3D" id="3.30.40.10">
    <property type="entry name" value="Zinc/RING finger domain, C3HC4 (zinc finger)"/>
    <property type="match status" value="1"/>
</dbReference>
<dbReference type="GO" id="GO:0008270">
    <property type="term" value="F:zinc ion binding"/>
    <property type="evidence" value="ECO:0007669"/>
    <property type="project" value="UniProtKB-KW"/>
</dbReference>